<feature type="transmembrane region" description="Helical" evidence="2">
    <location>
        <begin position="216"/>
        <end position="237"/>
    </location>
</feature>
<proteinExistence type="predicted"/>
<dbReference type="AlphaFoldDB" id="A0A851GBB8"/>
<keyword evidence="2" id="KW-0472">Membrane</keyword>
<keyword evidence="4" id="KW-1185">Reference proteome</keyword>
<evidence type="ECO:0000313" key="3">
    <source>
        <dbReference type="EMBL" id="NWK54716.1"/>
    </source>
</evidence>
<keyword evidence="2" id="KW-0812">Transmembrane</keyword>
<evidence type="ECO:0000313" key="4">
    <source>
        <dbReference type="Proteomes" id="UP000557872"/>
    </source>
</evidence>
<dbReference type="EMBL" id="JACBAZ010000001">
    <property type="protein sequence ID" value="NWK54716.1"/>
    <property type="molecule type" value="Genomic_DNA"/>
</dbReference>
<evidence type="ECO:0000256" key="1">
    <source>
        <dbReference type="SAM" id="MobiDB-lite"/>
    </source>
</evidence>
<keyword evidence="2" id="KW-1133">Transmembrane helix</keyword>
<organism evidence="3 4">
    <name type="scientific">Oceaniferula marina</name>
    <dbReference type="NCBI Taxonomy" id="2748318"/>
    <lineage>
        <taxon>Bacteria</taxon>
        <taxon>Pseudomonadati</taxon>
        <taxon>Verrucomicrobiota</taxon>
        <taxon>Verrucomicrobiia</taxon>
        <taxon>Verrucomicrobiales</taxon>
        <taxon>Verrucomicrobiaceae</taxon>
        <taxon>Oceaniferula</taxon>
    </lineage>
</organism>
<feature type="transmembrane region" description="Helical" evidence="2">
    <location>
        <begin position="77"/>
        <end position="97"/>
    </location>
</feature>
<sequence>MKEMDAAELGWLDRMGAMTVKELRQGLRRGMFIFPFIFIQLLAVMATAFEFHLGDVERYSEKTGVFNLALVMDSGPFWMVAWAVCVVVMPLGGLLLMGQELEEGNHELLQMTGLNRWRVVRGKFLVIWGCCILTFLSLLPYLIVRYFIGGIDPWRNIILSLSLVFAAGLTSAGTLGASAFKGVSGKLGVMALYACSLLISGSMVLWASAFRSGGCGWIYHINALFLFVCYLLLGLGLARSRIRLVVHHYEVKPSWMVMGLLFFSPLVVGMSTAMTVGYGGFIGLIGISVLAWFTDISPKAPSWVSPTGALPQSGGLLAPVPLPTAPNAGGDTTPPEQEPE</sequence>
<accession>A0A851GBB8</accession>
<feature type="transmembrane region" description="Helical" evidence="2">
    <location>
        <begin position="31"/>
        <end position="49"/>
    </location>
</feature>
<evidence type="ECO:0000256" key="2">
    <source>
        <dbReference type="SAM" id="Phobius"/>
    </source>
</evidence>
<name>A0A851GBB8_9BACT</name>
<feature type="transmembrane region" description="Helical" evidence="2">
    <location>
        <begin position="124"/>
        <end position="148"/>
    </location>
</feature>
<feature type="transmembrane region" description="Helical" evidence="2">
    <location>
        <begin position="154"/>
        <end position="175"/>
    </location>
</feature>
<comment type="caution">
    <text evidence="3">The sequence shown here is derived from an EMBL/GenBank/DDBJ whole genome shotgun (WGS) entry which is preliminary data.</text>
</comment>
<protein>
    <submittedName>
        <fullName evidence="3">Uncharacterized protein</fullName>
    </submittedName>
</protein>
<feature type="transmembrane region" description="Helical" evidence="2">
    <location>
        <begin position="276"/>
        <end position="293"/>
    </location>
</feature>
<dbReference type="Proteomes" id="UP000557872">
    <property type="component" value="Unassembled WGS sequence"/>
</dbReference>
<gene>
    <name evidence="3" type="ORF">HW115_03780</name>
</gene>
<reference evidence="3 4" key="1">
    <citation type="submission" date="2020-07" db="EMBL/GenBank/DDBJ databases">
        <title>Roseicoccus Jingziensis gen. nov., sp. nov., isolated from coastal seawater.</title>
        <authorList>
            <person name="Feng X."/>
        </authorList>
    </citation>
    <scope>NUCLEOTIDE SEQUENCE [LARGE SCALE GENOMIC DNA]</scope>
    <source>
        <strain evidence="3 4">N1E253</strain>
    </source>
</reference>
<feature type="region of interest" description="Disordered" evidence="1">
    <location>
        <begin position="314"/>
        <end position="340"/>
    </location>
</feature>
<feature type="transmembrane region" description="Helical" evidence="2">
    <location>
        <begin position="187"/>
        <end position="210"/>
    </location>
</feature>